<comment type="subcellular location">
    <subcellularLocation>
        <location evidence="1">Membrane</location>
        <topology evidence="1">Multi-pass membrane protein</topology>
    </subcellularLocation>
</comment>
<evidence type="ECO:0000256" key="4">
    <source>
        <dbReference type="ARBA" id="ARBA00022692"/>
    </source>
</evidence>
<evidence type="ECO:0000256" key="15">
    <source>
        <dbReference type="SAM" id="Phobius"/>
    </source>
</evidence>
<keyword evidence="5" id="KW-0479">Metal-binding</keyword>
<feature type="transmembrane region" description="Helical" evidence="15">
    <location>
        <begin position="37"/>
        <end position="56"/>
    </location>
</feature>
<keyword evidence="3 13" id="KW-0444">Lipid biosynthesis</keyword>
<feature type="transmembrane region" description="Helical" evidence="15">
    <location>
        <begin position="183"/>
        <end position="205"/>
    </location>
</feature>
<keyword evidence="4 13" id="KW-0812">Transmembrane</keyword>
<evidence type="ECO:0000256" key="12">
    <source>
        <dbReference type="ARBA" id="ARBA00023160"/>
    </source>
</evidence>
<dbReference type="GO" id="GO:0005506">
    <property type="term" value="F:iron ion binding"/>
    <property type="evidence" value="ECO:0007669"/>
    <property type="project" value="TreeGrafter"/>
</dbReference>
<dbReference type="PANTHER" id="PTHR11351:SF31">
    <property type="entry name" value="DESATURASE 1, ISOFORM A-RELATED"/>
    <property type="match status" value="1"/>
</dbReference>
<dbReference type="CDD" id="cd03505">
    <property type="entry name" value="Delta9-FADS-like"/>
    <property type="match status" value="1"/>
</dbReference>
<name>A0A410HXC6_HALDH</name>
<keyword evidence="9" id="KW-0408">Iron</keyword>
<dbReference type="GO" id="GO:0004768">
    <property type="term" value="F:stearoyl-CoA 9-desaturase activity"/>
    <property type="evidence" value="ECO:0007669"/>
    <property type="project" value="TreeGrafter"/>
</dbReference>
<evidence type="ECO:0000256" key="13">
    <source>
        <dbReference type="RuleBase" id="RU000581"/>
    </source>
</evidence>
<dbReference type="PRINTS" id="PR00075">
    <property type="entry name" value="FACDDSATRASE"/>
</dbReference>
<comment type="domain">
    <text evidence="13">The histidine box domains are involved in binding the catalytic metal ions.</text>
</comment>
<evidence type="ECO:0000256" key="10">
    <source>
        <dbReference type="ARBA" id="ARBA00023098"/>
    </source>
</evidence>
<reference evidence="17" key="1">
    <citation type="submission" date="2018-04" db="EMBL/GenBank/DDBJ databases">
        <title>Growth factors of the muscle tissue from Haliotis discus hannai.</title>
        <authorList>
            <person name="Seo Y.B."/>
            <person name="Kim J.-O."/>
            <person name="Jeong T.H."/>
            <person name="Kim G.-D."/>
            <person name="Lim H.K."/>
        </authorList>
    </citation>
    <scope>NUCLEOTIDE SEQUENCE</scope>
</reference>
<feature type="region of interest" description="Disordered" evidence="14">
    <location>
        <begin position="1"/>
        <end position="29"/>
    </location>
</feature>
<evidence type="ECO:0000256" key="6">
    <source>
        <dbReference type="ARBA" id="ARBA00022832"/>
    </source>
</evidence>
<dbReference type="InterPro" id="IPR005804">
    <property type="entry name" value="FA_desaturase_dom"/>
</dbReference>
<evidence type="ECO:0000256" key="11">
    <source>
        <dbReference type="ARBA" id="ARBA00023136"/>
    </source>
</evidence>
<dbReference type="Pfam" id="PF00487">
    <property type="entry name" value="FA_desaturase"/>
    <property type="match status" value="1"/>
</dbReference>
<keyword evidence="8 13" id="KW-0560">Oxidoreductase</keyword>
<proteinExistence type="evidence at transcript level"/>
<comment type="cofactor">
    <cofactor evidence="13">
        <name>Fe(2+)</name>
        <dbReference type="ChEBI" id="CHEBI:29033"/>
    </cofactor>
</comment>
<keyword evidence="6" id="KW-0276">Fatty acid metabolism</keyword>
<evidence type="ECO:0000256" key="7">
    <source>
        <dbReference type="ARBA" id="ARBA00022989"/>
    </source>
</evidence>
<sequence length="324" mass="37072">MRNTMSPRQDVGEAGLSVDPNPRMKAEQETTRPPMVIVWRNVFLSFMMNAVAVYALTLIPKAMWRTTLWGYAVLVVTDLGITAGVHRLWAHRSYKARFPLKVLLAIFQTGAFQNSIFEWSRDHRVHHKYSDTDGDPHNATRGFFFSHIGWLMVKKHPDVIAKGKQLDMSDLLNDKVVMFQKRYYVLLVGVFWFAIPSLVPCYFWGETFYNSVHIAVFLRYCLGMHTSFLVNSYAHLRGMRPYDEKIRPADNYIIALIANGEGFHNFHHTFPQDYATSELPWTLNLTSVFIDACAKLGLAYDLNKTSKDIVAKRAARTGQGSLKG</sequence>
<evidence type="ECO:0000256" key="9">
    <source>
        <dbReference type="ARBA" id="ARBA00023004"/>
    </source>
</evidence>
<dbReference type="PANTHER" id="PTHR11351">
    <property type="entry name" value="ACYL-COA DESATURASE"/>
    <property type="match status" value="1"/>
</dbReference>
<dbReference type="GO" id="GO:0006636">
    <property type="term" value="P:unsaturated fatty acid biosynthetic process"/>
    <property type="evidence" value="ECO:0007669"/>
    <property type="project" value="TreeGrafter"/>
</dbReference>
<evidence type="ECO:0000259" key="16">
    <source>
        <dbReference type="Pfam" id="PF00487"/>
    </source>
</evidence>
<gene>
    <name evidence="17" type="primary">Scd2</name>
</gene>
<keyword evidence="7 15" id="KW-1133">Transmembrane helix</keyword>
<dbReference type="InterPro" id="IPR001522">
    <property type="entry name" value="FADS-1_CS"/>
</dbReference>
<feature type="transmembrane region" description="Helical" evidence="15">
    <location>
        <begin position="211"/>
        <end position="230"/>
    </location>
</feature>
<organism evidence="17">
    <name type="scientific">Haliotis discus hannai</name>
    <name type="common">Japanese abalone</name>
    <dbReference type="NCBI Taxonomy" id="42344"/>
    <lineage>
        <taxon>Eukaryota</taxon>
        <taxon>Metazoa</taxon>
        <taxon>Spiralia</taxon>
        <taxon>Lophotrochozoa</taxon>
        <taxon>Mollusca</taxon>
        <taxon>Gastropoda</taxon>
        <taxon>Vetigastropoda</taxon>
        <taxon>Lepetellida</taxon>
        <taxon>Haliotoidea</taxon>
        <taxon>Haliotidae</taxon>
        <taxon>Haliotis</taxon>
    </lineage>
</organism>
<feature type="transmembrane region" description="Helical" evidence="15">
    <location>
        <begin position="68"/>
        <end position="89"/>
    </location>
</feature>
<dbReference type="PROSITE" id="PS00476">
    <property type="entry name" value="FATTY_ACID_DESATUR_1"/>
    <property type="match status" value="1"/>
</dbReference>
<evidence type="ECO:0000256" key="2">
    <source>
        <dbReference type="ARBA" id="ARBA00009295"/>
    </source>
</evidence>
<dbReference type="InterPro" id="IPR015876">
    <property type="entry name" value="Acyl-CoA_DS"/>
</dbReference>
<dbReference type="GO" id="GO:0005789">
    <property type="term" value="C:endoplasmic reticulum membrane"/>
    <property type="evidence" value="ECO:0007669"/>
    <property type="project" value="TreeGrafter"/>
</dbReference>
<evidence type="ECO:0000256" key="8">
    <source>
        <dbReference type="ARBA" id="ARBA00023002"/>
    </source>
</evidence>
<evidence type="ECO:0000256" key="14">
    <source>
        <dbReference type="SAM" id="MobiDB-lite"/>
    </source>
</evidence>
<evidence type="ECO:0000256" key="5">
    <source>
        <dbReference type="ARBA" id="ARBA00022723"/>
    </source>
</evidence>
<keyword evidence="12 13" id="KW-0275">Fatty acid biosynthesis</keyword>
<dbReference type="EMBL" id="MH196521">
    <property type="protein sequence ID" value="QAB44892.1"/>
    <property type="molecule type" value="mRNA"/>
</dbReference>
<dbReference type="AlphaFoldDB" id="A0A410HXC6"/>
<keyword evidence="11 15" id="KW-0472">Membrane</keyword>
<evidence type="ECO:0000313" key="17">
    <source>
        <dbReference type="EMBL" id="QAB44892.1"/>
    </source>
</evidence>
<keyword evidence="10" id="KW-0443">Lipid metabolism</keyword>
<accession>A0A410HXC6</accession>
<protein>
    <submittedName>
        <fullName evidence="17">Stearoyl-CoA desaturase type 2</fullName>
    </submittedName>
</protein>
<evidence type="ECO:0000256" key="1">
    <source>
        <dbReference type="ARBA" id="ARBA00004141"/>
    </source>
</evidence>
<feature type="domain" description="Fatty acid desaturase" evidence="16">
    <location>
        <begin position="72"/>
        <end position="273"/>
    </location>
</feature>
<evidence type="ECO:0000256" key="3">
    <source>
        <dbReference type="ARBA" id="ARBA00022516"/>
    </source>
</evidence>
<comment type="similarity">
    <text evidence="2 13">Belongs to the fatty acid desaturase type 1 family.</text>
</comment>